<feature type="domain" description="C2H2-type" evidence="2">
    <location>
        <begin position="197"/>
        <end position="220"/>
    </location>
</feature>
<proteinExistence type="predicted"/>
<feature type="compositionally biased region" description="Basic residues" evidence="1">
    <location>
        <begin position="123"/>
        <end position="143"/>
    </location>
</feature>
<evidence type="ECO:0000259" key="2">
    <source>
        <dbReference type="SMART" id="SM00355"/>
    </source>
</evidence>
<dbReference type="SMART" id="SM00355">
    <property type="entry name" value="ZnF_C2H2"/>
    <property type="match status" value="2"/>
</dbReference>
<feature type="region of interest" description="Disordered" evidence="1">
    <location>
        <begin position="1"/>
        <end position="166"/>
    </location>
</feature>
<feature type="compositionally biased region" description="Basic and acidic residues" evidence="1">
    <location>
        <begin position="16"/>
        <end position="35"/>
    </location>
</feature>
<dbReference type="Gene3D" id="3.30.160.60">
    <property type="entry name" value="Classic Zinc Finger"/>
    <property type="match status" value="1"/>
</dbReference>
<dbReference type="Proteomes" id="UP000887569">
    <property type="component" value="Unplaced"/>
</dbReference>
<reference evidence="4 5" key="1">
    <citation type="submission" date="2022-11" db="UniProtKB">
        <authorList>
            <consortium name="WormBaseParasite"/>
        </authorList>
    </citation>
    <scope>IDENTIFICATION</scope>
</reference>
<evidence type="ECO:0000313" key="3">
    <source>
        <dbReference type="Proteomes" id="UP000887569"/>
    </source>
</evidence>
<feature type="compositionally biased region" description="Basic and acidic residues" evidence="1">
    <location>
        <begin position="47"/>
        <end position="60"/>
    </location>
</feature>
<organism evidence="3 4">
    <name type="scientific">Parascaris univalens</name>
    <name type="common">Nematode worm</name>
    <dbReference type="NCBI Taxonomy" id="6257"/>
    <lineage>
        <taxon>Eukaryota</taxon>
        <taxon>Metazoa</taxon>
        <taxon>Ecdysozoa</taxon>
        <taxon>Nematoda</taxon>
        <taxon>Chromadorea</taxon>
        <taxon>Rhabditida</taxon>
        <taxon>Spirurina</taxon>
        <taxon>Ascaridomorpha</taxon>
        <taxon>Ascaridoidea</taxon>
        <taxon>Ascarididae</taxon>
        <taxon>Parascaris</taxon>
    </lineage>
</organism>
<name>A0A915C7S5_PARUN</name>
<evidence type="ECO:0000256" key="1">
    <source>
        <dbReference type="SAM" id="MobiDB-lite"/>
    </source>
</evidence>
<evidence type="ECO:0000313" key="4">
    <source>
        <dbReference type="WBParaSite" id="PgR098_g015_t04"/>
    </source>
</evidence>
<feature type="compositionally biased region" description="Basic residues" evidence="1">
    <location>
        <begin position="66"/>
        <end position="113"/>
    </location>
</feature>
<sequence>MVKMNESLEAVQVEYGQKKVDINEEEAVKTAKENSEIANSNGAGIELNRELKKDNGDRRRSTSSRSRSHSHSRSRSSRSHSARKSPQKRSRSASRSRSRSRSRSPRSRSKSRGARSSSSRTPPVRKRKSRSRSRTPPRRRVRSRSSSSTSRDTYDSFKASSPARSYGEFPCRKCDRIDFETIRELSEHQIRAHGANLPCAHCSKEASSVQKLVDHTKKRHADAKLVCDYCKEDFADKVGEAKDSAWEDFRSHVYKECLKEKIYSNEKARPRSEGVAMRGRGRCPHGPPVRCKNFPKCPGAKCYYFHGYCRYDTKCVKKECPFDHSDRPRICLSCLRDNRTPRERRSSRR</sequence>
<evidence type="ECO:0000313" key="5">
    <source>
        <dbReference type="WBParaSite" id="PgR098_g015_t09"/>
    </source>
</evidence>
<dbReference type="WBParaSite" id="PgR098_g015_t09">
    <property type="protein sequence ID" value="PgR098_g015_t09"/>
    <property type="gene ID" value="PgR098_g015"/>
</dbReference>
<protein>
    <submittedName>
        <fullName evidence="4 5">C2H2-type domain-containing protein</fullName>
    </submittedName>
</protein>
<accession>A0A915C7S5</accession>
<dbReference type="WBParaSite" id="PgR098_g015_t04">
    <property type="protein sequence ID" value="PgR098_g015_t04"/>
    <property type="gene ID" value="PgR098_g015"/>
</dbReference>
<dbReference type="AlphaFoldDB" id="A0A915C7S5"/>
<feature type="domain" description="C2H2-type" evidence="2">
    <location>
        <begin position="169"/>
        <end position="193"/>
    </location>
</feature>
<keyword evidence="3" id="KW-1185">Reference proteome</keyword>
<dbReference type="InterPro" id="IPR013087">
    <property type="entry name" value="Znf_C2H2_type"/>
</dbReference>